<dbReference type="RefSeq" id="WP_015852733.1">
    <property type="nucleotide sequence ID" value="NC_012881.1"/>
</dbReference>
<dbReference type="AlphaFoldDB" id="C6C046"/>
<protein>
    <submittedName>
        <fullName evidence="2">Uncharacterized protein</fullName>
    </submittedName>
</protein>
<reference evidence="2 3" key="1">
    <citation type="submission" date="2009-06" db="EMBL/GenBank/DDBJ databases">
        <title>Complete sequence of Desulfovibrio salexigens DSM 2638.</title>
        <authorList>
            <consortium name="US DOE Joint Genome Institute"/>
            <person name="Lucas S."/>
            <person name="Copeland A."/>
            <person name="Lapidus A."/>
            <person name="Glavina del Rio T."/>
            <person name="Tice H."/>
            <person name="Bruce D."/>
            <person name="Goodwin L."/>
            <person name="Pitluck S."/>
            <person name="Munk A.C."/>
            <person name="Brettin T."/>
            <person name="Detter J.C."/>
            <person name="Han C."/>
            <person name="Tapia R."/>
            <person name="Larimer F."/>
            <person name="Land M."/>
            <person name="Hauser L."/>
            <person name="Kyrpides N."/>
            <person name="Anderson I."/>
            <person name="Wall J.D."/>
            <person name="Arkin A.P."/>
            <person name="Dehal P."/>
            <person name="Chivian D."/>
            <person name="Giles B."/>
            <person name="Hazen T.C."/>
        </authorList>
    </citation>
    <scope>NUCLEOTIDE SEQUENCE [LARGE SCALE GENOMIC DNA]</scope>
    <source>
        <strain evidence="3">ATCC 14822 / DSM 2638 / NCIMB 8403 / VKM B-1763</strain>
    </source>
</reference>
<gene>
    <name evidence="2" type="ordered locus">Desal_2865</name>
</gene>
<evidence type="ECO:0000313" key="2">
    <source>
        <dbReference type="EMBL" id="ACS80917.1"/>
    </source>
</evidence>
<dbReference type="KEGG" id="dsa:Desal_2865"/>
<dbReference type="eggNOG" id="ENOG50318AB">
    <property type="taxonomic scope" value="Bacteria"/>
</dbReference>
<organism evidence="2 3">
    <name type="scientific">Maridesulfovibrio salexigens (strain ATCC 14822 / DSM 2638 / NCIMB 8403 / VKM B-1763)</name>
    <name type="common">Desulfovibrio salexigens</name>
    <dbReference type="NCBI Taxonomy" id="526222"/>
    <lineage>
        <taxon>Bacteria</taxon>
        <taxon>Pseudomonadati</taxon>
        <taxon>Thermodesulfobacteriota</taxon>
        <taxon>Desulfovibrionia</taxon>
        <taxon>Desulfovibrionales</taxon>
        <taxon>Desulfovibrionaceae</taxon>
        <taxon>Maridesulfovibrio</taxon>
    </lineage>
</organism>
<proteinExistence type="predicted"/>
<dbReference type="OrthoDB" id="5460048at2"/>
<accession>C6C046</accession>
<sequence>MSDNKQDMPYLMEDGTLVIPFSCPDHEYKYWKKEGKKLSEVLADLNTDKETWYKFTTDKHPDDAPAKEESGDGEE</sequence>
<dbReference type="HOGENOM" id="CLU_200340_0_0_7"/>
<feature type="region of interest" description="Disordered" evidence="1">
    <location>
        <begin position="56"/>
        <end position="75"/>
    </location>
</feature>
<name>C6C046_MARSD</name>
<dbReference type="STRING" id="526222.Desal_2865"/>
<evidence type="ECO:0000256" key="1">
    <source>
        <dbReference type="SAM" id="MobiDB-lite"/>
    </source>
</evidence>
<dbReference type="Proteomes" id="UP000002601">
    <property type="component" value="Chromosome"/>
</dbReference>
<dbReference type="EMBL" id="CP001649">
    <property type="protein sequence ID" value="ACS80917.1"/>
    <property type="molecule type" value="Genomic_DNA"/>
</dbReference>
<keyword evidence="3" id="KW-1185">Reference proteome</keyword>
<evidence type="ECO:0000313" key="3">
    <source>
        <dbReference type="Proteomes" id="UP000002601"/>
    </source>
</evidence>